<reference evidence="4" key="1">
    <citation type="submission" date="2021-07" db="EMBL/GenBank/DDBJ databases">
        <title>Shewanella sp. YLB-07 whole genome sequence.</title>
        <authorList>
            <person name="Yu L."/>
        </authorList>
    </citation>
    <scope>NUCLEOTIDE SEQUENCE</scope>
    <source>
        <strain evidence="4">YLB-08</strain>
    </source>
</reference>
<dbReference type="InterPro" id="IPR043128">
    <property type="entry name" value="Rev_trsase/Diguanyl_cyclase"/>
</dbReference>
<dbReference type="Gene3D" id="3.30.450.20">
    <property type="entry name" value="PAS domain"/>
    <property type="match status" value="2"/>
</dbReference>
<dbReference type="SMART" id="SM00091">
    <property type="entry name" value="PAS"/>
    <property type="match status" value="2"/>
</dbReference>
<keyword evidence="4" id="KW-0808">Transferase</keyword>
<dbReference type="CDD" id="cd00130">
    <property type="entry name" value="PAS"/>
    <property type="match status" value="1"/>
</dbReference>
<dbReference type="InterPro" id="IPR052163">
    <property type="entry name" value="DGC-Regulatory_Protein"/>
</dbReference>
<dbReference type="SUPFAM" id="SSF55073">
    <property type="entry name" value="Nucleotide cyclase"/>
    <property type="match status" value="1"/>
</dbReference>
<evidence type="ECO:0000313" key="5">
    <source>
        <dbReference type="Proteomes" id="UP000316416"/>
    </source>
</evidence>
<dbReference type="PROSITE" id="PS50113">
    <property type="entry name" value="PAC"/>
    <property type="match status" value="1"/>
</dbReference>
<evidence type="ECO:0000313" key="4">
    <source>
        <dbReference type="EMBL" id="QPG57739.2"/>
    </source>
</evidence>
<feature type="domain" description="PAS" evidence="1">
    <location>
        <begin position="8"/>
        <end position="77"/>
    </location>
</feature>
<dbReference type="SMART" id="SM00086">
    <property type="entry name" value="PAC"/>
    <property type="match status" value="2"/>
</dbReference>
<dbReference type="SUPFAM" id="SSF55785">
    <property type="entry name" value="PYP-like sensor domain (PAS domain)"/>
    <property type="match status" value="2"/>
</dbReference>
<feature type="domain" description="GGDEF" evidence="3">
    <location>
        <begin position="286"/>
        <end position="417"/>
    </location>
</feature>
<evidence type="ECO:0000259" key="1">
    <source>
        <dbReference type="PROSITE" id="PS50112"/>
    </source>
</evidence>
<dbReference type="NCBIfam" id="TIGR00229">
    <property type="entry name" value="sensory_box"/>
    <property type="match status" value="2"/>
</dbReference>
<evidence type="ECO:0000259" key="2">
    <source>
        <dbReference type="PROSITE" id="PS50113"/>
    </source>
</evidence>
<accession>A0ABX6V7A8</accession>
<dbReference type="Gene3D" id="3.30.70.270">
    <property type="match status" value="1"/>
</dbReference>
<dbReference type="InterPro" id="IPR000160">
    <property type="entry name" value="GGDEF_dom"/>
</dbReference>
<evidence type="ECO:0000259" key="3">
    <source>
        <dbReference type="PROSITE" id="PS50887"/>
    </source>
</evidence>
<dbReference type="SMART" id="SM00267">
    <property type="entry name" value="GGDEF"/>
    <property type="match status" value="1"/>
</dbReference>
<keyword evidence="5" id="KW-1185">Reference proteome</keyword>
<feature type="domain" description="PAC" evidence="2">
    <location>
        <begin position="204"/>
        <end position="254"/>
    </location>
</feature>
<dbReference type="Proteomes" id="UP000316416">
    <property type="component" value="Chromosome"/>
</dbReference>
<dbReference type="EMBL" id="CP045503">
    <property type="protein sequence ID" value="QPG57739.2"/>
    <property type="molecule type" value="Genomic_DNA"/>
</dbReference>
<dbReference type="RefSeq" id="WP_195873240.1">
    <property type="nucleotide sequence ID" value="NZ_CP045503.2"/>
</dbReference>
<dbReference type="InterPro" id="IPR035965">
    <property type="entry name" value="PAS-like_dom_sf"/>
</dbReference>
<dbReference type="GO" id="GO:0052621">
    <property type="term" value="F:diguanylate cyclase activity"/>
    <property type="evidence" value="ECO:0007669"/>
    <property type="project" value="UniProtKB-EC"/>
</dbReference>
<dbReference type="Pfam" id="PF13426">
    <property type="entry name" value="PAS_9"/>
    <property type="match status" value="1"/>
</dbReference>
<name>A0ABX6V7A8_9GAMM</name>
<gene>
    <name evidence="4" type="ORF">FM038_009985</name>
</gene>
<dbReference type="NCBIfam" id="TIGR00254">
    <property type="entry name" value="GGDEF"/>
    <property type="match status" value="1"/>
</dbReference>
<dbReference type="InterPro" id="IPR029787">
    <property type="entry name" value="Nucleotide_cyclase"/>
</dbReference>
<keyword evidence="4" id="KW-0548">Nucleotidyltransferase</keyword>
<dbReference type="Pfam" id="PF08447">
    <property type="entry name" value="PAS_3"/>
    <property type="match status" value="1"/>
</dbReference>
<organism evidence="4 5">
    <name type="scientific">Shewanella eurypsychrophilus</name>
    <dbReference type="NCBI Taxonomy" id="2593656"/>
    <lineage>
        <taxon>Bacteria</taxon>
        <taxon>Pseudomonadati</taxon>
        <taxon>Pseudomonadota</taxon>
        <taxon>Gammaproteobacteria</taxon>
        <taxon>Alteromonadales</taxon>
        <taxon>Shewanellaceae</taxon>
        <taxon>Shewanella</taxon>
    </lineage>
</organism>
<dbReference type="PANTHER" id="PTHR46663">
    <property type="entry name" value="DIGUANYLATE CYCLASE DGCT-RELATED"/>
    <property type="match status" value="1"/>
</dbReference>
<dbReference type="PANTHER" id="PTHR46663:SF3">
    <property type="entry name" value="SLL0267 PROTEIN"/>
    <property type="match status" value="1"/>
</dbReference>
<dbReference type="PROSITE" id="PS50112">
    <property type="entry name" value="PAS"/>
    <property type="match status" value="1"/>
</dbReference>
<dbReference type="EC" id="2.7.7.65" evidence="4"/>
<proteinExistence type="predicted"/>
<dbReference type="InterPro" id="IPR001610">
    <property type="entry name" value="PAC"/>
</dbReference>
<dbReference type="Pfam" id="PF00990">
    <property type="entry name" value="GGDEF"/>
    <property type="match status" value="1"/>
</dbReference>
<protein>
    <submittedName>
        <fullName evidence="4">Diguanylate cyclase</fullName>
        <ecNumber evidence="4">2.7.7.65</ecNumber>
    </submittedName>
</protein>
<dbReference type="InterPro" id="IPR013655">
    <property type="entry name" value="PAS_fold_3"/>
</dbReference>
<dbReference type="InterPro" id="IPR000014">
    <property type="entry name" value="PAS"/>
</dbReference>
<dbReference type="InterPro" id="IPR000700">
    <property type="entry name" value="PAS-assoc_C"/>
</dbReference>
<sequence length="417" mass="47307">MMKDNSQIEQSIYRLFEITPIPVVLSYPSGKLEYVNPAFNKMLGYEKEQIYAEGIVITHHDDISVNQEVRRQLIDNPYSPVTIEKRYLHKMGHAIYAQLNIVAQPDTEGNVVRYISQLVDLTTIRKSEAAEVLLNHLVNQSNDAIYVVDPKCGDFLNSNHLGYSRLGYSKTELLTLSVPHIHPALQQAGKWQQHVDDIKDNGSQVIESTHNRKDGTAIPIEANISFIEYNGADYLIAIVRDISRRKQKEKEVLEKANLDPLTNLPNRRIMEQKLSQMFSKVEQRNQFIAFIYIDLDKFKAINDTYGHTTGDGILKGTANRLKACIRESDIITRLGGDEFLVVVNGFKNEEQIKLMAGKLLAKFDSPFHIEHITLHVEASLGVAVYFGNNTDVHTLIQLADEAMYQAKQVSGTSIYYL</sequence>
<dbReference type="PROSITE" id="PS50887">
    <property type="entry name" value="GGDEF"/>
    <property type="match status" value="1"/>
</dbReference>
<dbReference type="CDD" id="cd01949">
    <property type="entry name" value="GGDEF"/>
    <property type="match status" value="1"/>
</dbReference>